<reference evidence="2" key="1">
    <citation type="journal article" date="2019" name="Int. J. Syst. Evol. Microbiol.">
        <title>The Global Catalogue of Microorganisms (GCM) 10K type strain sequencing project: providing services to taxonomists for standard genome sequencing and annotation.</title>
        <authorList>
            <consortium name="The Broad Institute Genomics Platform"/>
            <consortium name="The Broad Institute Genome Sequencing Center for Infectious Disease"/>
            <person name="Wu L."/>
            <person name="Ma J."/>
        </authorList>
    </citation>
    <scope>NUCLEOTIDE SEQUENCE [LARGE SCALE GENOMIC DNA]</scope>
    <source>
        <strain evidence="2">JCM 17591</strain>
    </source>
</reference>
<evidence type="ECO:0008006" key="3">
    <source>
        <dbReference type="Google" id="ProtNLM"/>
    </source>
</evidence>
<dbReference type="SUPFAM" id="SSF48371">
    <property type="entry name" value="ARM repeat"/>
    <property type="match status" value="1"/>
</dbReference>
<dbReference type="Proteomes" id="UP001501079">
    <property type="component" value="Unassembled WGS sequence"/>
</dbReference>
<organism evidence="1 2">
    <name type="scientific">Gryllotalpicola koreensis</name>
    <dbReference type="NCBI Taxonomy" id="993086"/>
    <lineage>
        <taxon>Bacteria</taxon>
        <taxon>Bacillati</taxon>
        <taxon>Actinomycetota</taxon>
        <taxon>Actinomycetes</taxon>
        <taxon>Micrococcales</taxon>
        <taxon>Microbacteriaceae</taxon>
        <taxon>Gryllotalpicola</taxon>
    </lineage>
</organism>
<accession>A0ABP7ZYG3</accession>
<proteinExistence type="predicted"/>
<dbReference type="InterPro" id="IPR016024">
    <property type="entry name" value="ARM-type_fold"/>
</dbReference>
<dbReference type="EMBL" id="BAABBW010000002">
    <property type="protein sequence ID" value="GAA4173559.1"/>
    <property type="molecule type" value="Genomic_DNA"/>
</dbReference>
<dbReference type="InterPro" id="IPR011989">
    <property type="entry name" value="ARM-like"/>
</dbReference>
<dbReference type="Gene3D" id="1.25.10.10">
    <property type="entry name" value="Leucine-rich Repeat Variant"/>
    <property type="match status" value="1"/>
</dbReference>
<keyword evidence="2" id="KW-1185">Reference proteome</keyword>
<evidence type="ECO:0000313" key="2">
    <source>
        <dbReference type="Proteomes" id="UP001501079"/>
    </source>
</evidence>
<evidence type="ECO:0000313" key="1">
    <source>
        <dbReference type="EMBL" id="GAA4173559.1"/>
    </source>
</evidence>
<name>A0ABP7ZYG3_9MICO</name>
<comment type="caution">
    <text evidence="1">The sequence shown here is derived from an EMBL/GenBank/DDBJ whole genome shotgun (WGS) entry which is preliminary data.</text>
</comment>
<protein>
    <recommendedName>
        <fullName evidence="3">Leucine rich repeat variant</fullName>
    </recommendedName>
</protein>
<sequence>MRDCLWGGHDAGEPAACHAIEEPEGRLEAGEKGIHGSTDPSFPTLAEFWGYREDMSCIRFNTPAQREQMRRLAPSQLTPEQVAELHPAPPVTESKIRRLRLLAADRNPKIREAVASSYNTPVDLFEKLARDADEGVRGCVARNEATPCDVLRGLVDDPSEQVRGFLAINYFVPEDAMERLRNDPSSTVRSLVRWKTELATADA</sequence>
<gene>
    <name evidence="1" type="ORF">GCM10022287_16160</name>
</gene>